<dbReference type="InterPro" id="IPR006073">
    <property type="entry name" value="GTP-bd"/>
</dbReference>
<dbReference type="AlphaFoldDB" id="A0A6P4BYM6"/>
<dbReference type="SUPFAM" id="SSF52540">
    <property type="entry name" value="P-loop containing nucleoside triphosphate hydrolases"/>
    <property type="match status" value="1"/>
</dbReference>
<keyword evidence="11" id="KW-1185">Reference proteome</keyword>
<dbReference type="GeneID" id="107470978"/>
<evidence type="ECO:0000256" key="5">
    <source>
        <dbReference type="ARBA" id="ARBA00022741"/>
    </source>
</evidence>
<keyword evidence="3" id="KW-0132">Cell division</keyword>
<evidence type="ECO:0000256" key="8">
    <source>
        <dbReference type="ARBA" id="ARBA00023210"/>
    </source>
</evidence>
<dbReference type="PANTHER" id="PTHR11649">
    <property type="entry name" value="MSS1/TRME-RELATED GTP-BINDING PROTEIN"/>
    <property type="match status" value="1"/>
</dbReference>
<keyword evidence="8" id="KW-0717">Septation</keyword>
<feature type="domain" description="EngB-type G" evidence="10">
    <location>
        <begin position="131"/>
        <end position="311"/>
    </location>
</feature>
<evidence type="ECO:0000256" key="4">
    <source>
        <dbReference type="ARBA" id="ARBA00022723"/>
    </source>
</evidence>
<reference evidence="11" key="2">
    <citation type="journal article" date="2016" name="Nat. Genet.">
        <title>The genome sequences of Arachis duranensis and Arachis ipaensis, the diploid ancestors of cultivated peanut.</title>
        <authorList>
            <person name="Bertioli D.J."/>
            <person name="Cannon S.B."/>
            <person name="Froenicke L."/>
            <person name="Huang G."/>
            <person name="Farmer A.D."/>
            <person name="Cannon E.K."/>
            <person name="Liu X."/>
            <person name="Gao D."/>
            <person name="Clevenger J."/>
            <person name="Dash S."/>
            <person name="Ren L."/>
            <person name="Moretzsohn M.C."/>
            <person name="Shirasawa K."/>
            <person name="Huang W."/>
            <person name="Vidigal B."/>
            <person name="Abernathy B."/>
            <person name="Chu Y."/>
            <person name="Niederhuth C.E."/>
            <person name="Umale P."/>
            <person name="Araujo A.C."/>
            <person name="Kozik A."/>
            <person name="Kim K.D."/>
            <person name="Burow M.D."/>
            <person name="Varshney R.K."/>
            <person name="Wang X."/>
            <person name="Zhang X."/>
            <person name="Barkley N."/>
            <person name="Guimaraes P.M."/>
            <person name="Isobe S."/>
            <person name="Guo B."/>
            <person name="Liao B."/>
            <person name="Stalker H.T."/>
            <person name="Schmitz R.J."/>
            <person name="Scheffler B.E."/>
            <person name="Leal-Bertioli S.C."/>
            <person name="Xun X."/>
            <person name="Jackson S.A."/>
            <person name="Michelmore R."/>
            <person name="Ozias-Akins P."/>
        </authorList>
    </citation>
    <scope>NUCLEOTIDE SEQUENCE [LARGE SCALE GENOMIC DNA]</scope>
    <source>
        <strain evidence="11">cv. V14167</strain>
    </source>
</reference>
<dbReference type="InterPro" id="IPR030393">
    <property type="entry name" value="G_ENGB_dom"/>
</dbReference>
<dbReference type="SMR" id="A0A6P4BYM6"/>
<evidence type="ECO:0000256" key="3">
    <source>
        <dbReference type="ARBA" id="ARBA00022618"/>
    </source>
</evidence>
<dbReference type="Gene3D" id="3.40.50.300">
    <property type="entry name" value="P-loop containing nucleotide triphosphate hydrolases"/>
    <property type="match status" value="1"/>
</dbReference>
<evidence type="ECO:0000256" key="9">
    <source>
        <dbReference type="ARBA" id="ARBA00023306"/>
    </source>
</evidence>
<dbReference type="CDD" id="cd01876">
    <property type="entry name" value="YihA_EngB"/>
    <property type="match status" value="1"/>
</dbReference>
<dbReference type="GO" id="GO:0005525">
    <property type="term" value="F:GTP binding"/>
    <property type="evidence" value="ECO:0007669"/>
    <property type="project" value="UniProtKB-KW"/>
</dbReference>
<dbReference type="PANTHER" id="PTHR11649:SF13">
    <property type="entry name" value="ENGB-TYPE G DOMAIN-CONTAINING PROTEIN"/>
    <property type="match status" value="1"/>
</dbReference>
<dbReference type="InterPro" id="IPR019987">
    <property type="entry name" value="GTP-bd_ribosome_bio_YsxC"/>
</dbReference>
<evidence type="ECO:0000259" key="10">
    <source>
        <dbReference type="PROSITE" id="PS51706"/>
    </source>
</evidence>
<accession>A0A6P4BYM6</accession>
<dbReference type="Pfam" id="PF01926">
    <property type="entry name" value="MMR_HSR1"/>
    <property type="match status" value="1"/>
</dbReference>
<keyword evidence="6" id="KW-0460">Magnesium</keyword>
<keyword evidence="5" id="KW-0547">Nucleotide-binding</keyword>
<dbReference type="Proteomes" id="UP000515211">
    <property type="component" value="Chromosome 10"/>
</dbReference>
<evidence type="ECO:0000313" key="12">
    <source>
        <dbReference type="RefSeq" id="XP_015945896.1"/>
    </source>
</evidence>
<reference evidence="12" key="1">
    <citation type="journal article" date="2014" name="PLoS ONE">
        <title>Comparisons of De Novo Transcriptome Assemblers in Diploid and Polyploid Species Using Peanut (Arachis spp.) RNA-Seq Data.</title>
        <authorList>
            <person name="Chopra R."/>
            <person name="Burow G."/>
            <person name="Farmer A."/>
            <person name="Mudge J."/>
            <person name="Simpson C.E."/>
            <person name="Burow M.D."/>
        </authorList>
    </citation>
    <scope>NUCLEOTIDE SEQUENCE</scope>
</reference>
<dbReference type="GO" id="GO:0046872">
    <property type="term" value="F:metal ion binding"/>
    <property type="evidence" value="ECO:0007669"/>
    <property type="project" value="UniProtKB-KW"/>
</dbReference>
<comment type="similarity">
    <text evidence="2">Belongs to the TRAFAC class TrmE-Era-EngA-EngB-Septin-like GTPase superfamily. EngB GTPase family.</text>
</comment>
<dbReference type="NCBIfam" id="TIGR03598">
    <property type="entry name" value="GTPase_YsxC"/>
    <property type="match status" value="1"/>
</dbReference>
<evidence type="ECO:0000256" key="7">
    <source>
        <dbReference type="ARBA" id="ARBA00023134"/>
    </source>
</evidence>
<gene>
    <name evidence="12" type="primary">LOC107470978</name>
</gene>
<dbReference type="HAMAP" id="MF_00321">
    <property type="entry name" value="GTPase_EngB"/>
    <property type="match status" value="1"/>
</dbReference>
<dbReference type="InterPro" id="IPR027417">
    <property type="entry name" value="P-loop_NTPase"/>
</dbReference>
<evidence type="ECO:0000256" key="2">
    <source>
        <dbReference type="ARBA" id="ARBA00009638"/>
    </source>
</evidence>
<proteinExistence type="inferred from homology"/>
<dbReference type="OrthoDB" id="391988at2759"/>
<sequence length="315" mass="35636">MVLLHLPKLPSTILTPLSTSPIFLRTHFLNPNPNPTKTPRPLLLFSTLTLPASEPTPLDPHTPEPTPHLQLPLHKLFVPPETHVPLDTPTLTARILKGSNILLSNYATDSQVAQAEFIKSSVRTEDCPSDGLPEFALVGRSNVGKSSLLNSLVRRKKLALTSKKPGKTQCINHFRINDSWYLVDLPGYGYASAPQELRMDWEKFTKDYFLNRSTLVSVFLLIDASIPAKQIDLEYASWLGQNQIPMTIIFTKCDKRKKKKNGGKRPEENVNDFQELIHGFFETAPPWIMTSSVTNQGRDEILLHMAQLRNYWLKH</sequence>
<keyword evidence="4" id="KW-0479">Metal-binding</keyword>
<keyword evidence="9" id="KW-0131">Cell cycle</keyword>
<dbReference type="RefSeq" id="XP_015945896.1">
    <property type="nucleotide sequence ID" value="XM_016090410.3"/>
</dbReference>
<organism evidence="11 12">
    <name type="scientific">Arachis duranensis</name>
    <name type="common">Wild peanut</name>
    <dbReference type="NCBI Taxonomy" id="130453"/>
    <lineage>
        <taxon>Eukaryota</taxon>
        <taxon>Viridiplantae</taxon>
        <taxon>Streptophyta</taxon>
        <taxon>Embryophyta</taxon>
        <taxon>Tracheophyta</taxon>
        <taxon>Spermatophyta</taxon>
        <taxon>Magnoliopsida</taxon>
        <taxon>eudicotyledons</taxon>
        <taxon>Gunneridae</taxon>
        <taxon>Pentapetalae</taxon>
        <taxon>rosids</taxon>
        <taxon>fabids</taxon>
        <taxon>Fabales</taxon>
        <taxon>Fabaceae</taxon>
        <taxon>Papilionoideae</taxon>
        <taxon>50 kb inversion clade</taxon>
        <taxon>dalbergioids sensu lato</taxon>
        <taxon>Dalbergieae</taxon>
        <taxon>Pterocarpus clade</taxon>
        <taxon>Arachis</taxon>
    </lineage>
</organism>
<reference evidence="12" key="3">
    <citation type="submission" date="2025-08" db="UniProtKB">
        <authorList>
            <consortium name="RefSeq"/>
        </authorList>
    </citation>
    <scope>IDENTIFICATION</scope>
</reference>
<dbReference type="KEGG" id="adu:107470978"/>
<evidence type="ECO:0000256" key="6">
    <source>
        <dbReference type="ARBA" id="ARBA00022842"/>
    </source>
</evidence>
<dbReference type="PROSITE" id="PS51706">
    <property type="entry name" value="G_ENGB"/>
    <property type="match status" value="1"/>
</dbReference>
<evidence type="ECO:0000256" key="1">
    <source>
        <dbReference type="ARBA" id="ARBA00001946"/>
    </source>
</evidence>
<evidence type="ECO:0000313" key="11">
    <source>
        <dbReference type="Proteomes" id="UP000515211"/>
    </source>
</evidence>
<name>A0A6P4BYM6_ARADU</name>
<protein>
    <submittedName>
        <fullName evidence="12">GTP-binding protein At2g22870</fullName>
    </submittedName>
</protein>
<dbReference type="GO" id="GO:0051301">
    <property type="term" value="P:cell division"/>
    <property type="evidence" value="ECO:0007669"/>
    <property type="project" value="UniProtKB-KW"/>
</dbReference>
<comment type="cofactor">
    <cofactor evidence="1">
        <name>Mg(2+)</name>
        <dbReference type="ChEBI" id="CHEBI:18420"/>
    </cofactor>
</comment>
<keyword evidence="7" id="KW-0342">GTP-binding</keyword>